<reference evidence="1" key="1">
    <citation type="submission" date="2021-01" db="EMBL/GenBank/DDBJ databases">
        <authorList>
            <person name="Corre E."/>
            <person name="Pelletier E."/>
            <person name="Niang G."/>
            <person name="Scheremetjew M."/>
            <person name="Finn R."/>
            <person name="Kale V."/>
            <person name="Holt S."/>
            <person name="Cochrane G."/>
            <person name="Meng A."/>
            <person name="Brown T."/>
            <person name="Cohen L."/>
        </authorList>
    </citation>
    <scope>NUCLEOTIDE SEQUENCE</scope>
    <source>
        <strain evidence="1">CCMP1452</strain>
    </source>
</reference>
<dbReference type="EMBL" id="HBHI01004703">
    <property type="protein sequence ID" value="CAD9658557.1"/>
    <property type="molecule type" value="Transcribed_RNA"/>
</dbReference>
<sequence length="156" mass="17835">MILPELQEISKNPDALSITPAHGKVLPSFIDHEISTCDLPRIYKEQVDTEKFHYGNKALDSNGLKRMQSFCDIVFHKIDKDVIIATGHSLWFRSFFQTHLPWNVEHKAKKKKLVNGGCVSFTLHKVMLENNDTTNKEQEATYCIDPKSINVIYGGF</sequence>
<gene>
    <name evidence="1" type="ORF">EANT1437_LOCUS2359</name>
</gene>
<accession>A0A7S2R230</accession>
<protein>
    <submittedName>
        <fullName evidence="1">Uncharacterized protein</fullName>
    </submittedName>
</protein>
<evidence type="ECO:0000313" key="1">
    <source>
        <dbReference type="EMBL" id="CAD9658557.1"/>
    </source>
</evidence>
<name>A0A7S2R230_9STRA</name>
<organism evidence="1">
    <name type="scientific">Eucampia antarctica</name>
    <dbReference type="NCBI Taxonomy" id="49252"/>
    <lineage>
        <taxon>Eukaryota</taxon>
        <taxon>Sar</taxon>
        <taxon>Stramenopiles</taxon>
        <taxon>Ochrophyta</taxon>
        <taxon>Bacillariophyta</taxon>
        <taxon>Mediophyceae</taxon>
        <taxon>Biddulphiophycidae</taxon>
        <taxon>Hemiaulales</taxon>
        <taxon>Hemiaulaceae</taxon>
        <taxon>Eucampia</taxon>
    </lineage>
</organism>
<dbReference type="AlphaFoldDB" id="A0A7S2R230"/>
<proteinExistence type="predicted"/>